<dbReference type="PANTHER" id="PTHR24291:SF50">
    <property type="entry name" value="BIFUNCTIONAL ALBAFLAVENONE MONOOXYGENASE_TERPENE SYNTHASE"/>
    <property type="match status" value="1"/>
</dbReference>
<dbReference type="InterPro" id="IPR001128">
    <property type="entry name" value="Cyt_P450"/>
</dbReference>
<evidence type="ECO:0000256" key="1">
    <source>
        <dbReference type="ARBA" id="ARBA00010617"/>
    </source>
</evidence>
<evidence type="ECO:0000256" key="3">
    <source>
        <dbReference type="ARBA" id="ARBA00022723"/>
    </source>
</evidence>
<organism evidence="8 9">
    <name type="scientific">Rhodococcoides corynebacterioides</name>
    <dbReference type="NCBI Taxonomy" id="53972"/>
    <lineage>
        <taxon>Bacteria</taxon>
        <taxon>Bacillati</taxon>
        <taxon>Actinomycetota</taxon>
        <taxon>Actinomycetes</taxon>
        <taxon>Mycobacteriales</taxon>
        <taxon>Nocardiaceae</taxon>
        <taxon>Rhodococcoides</taxon>
    </lineage>
</organism>
<protein>
    <submittedName>
        <fullName evidence="8">Unspecific monooxygenase</fullName>
        <ecNumber evidence="8">1.14.14.1</ecNumber>
    </submittedName>
</protein>
<dbReference type="PROSITE" id="PS00086">
    <property type="entry name" value="CYTOCHROME_P450"/>
    <property type="match status" value="1"/>
</dbReference>
<keyword evidence="6 7" id="KW-0503">Monooxygenase</keyword>
<keyword evidence="3 7" id="KW-0479">Metal-binding</keyword>
<evidence type="ECO:0000256" key="4">
    <source>
        <dbReference type="ARBA" id="ARBA00023002"/>
    </source>
</evidence>
<dbReference type="Proteomes" id="UP000703038">
    <property type="component" value="Unassembled WGS sequence"/>
</dbReference>
<dbReference type="InterPro" id="IPR002401">
    <property type="entry name" value="Cyt_P450_E_grp-I"/>
</dbReference>
<dbReference type="CDD" id="cd11068">
    <property type="entry name" value="CYP120A1"/>
    <property type="match status" value="1"/>
</dbReference>
<dbReference type="InterPro" id="IPR017972">
    <property type="entry name" value="Cyt_P450_CS"/>
</dbReference>
<keyword evidence="2 7" id="KW-0349">Heme</keyword>
<gene>
    <name evidence="8" type="ORF">JOE42_001277</name>
</gene>
<reference evidence="8 9" key="1">
    <citation type="submission" date="2021-01" db="EMBL/GenBank/DDBJ databases">
        <title>Genomics of switchgrass bacterial isolates.</title>
        <authorList>
            <person name="Shade A."/>
        </authorList>
    </citation>
    <scope>NUCLEOTIDE SEQUENCE [LARGE SCALE GENOMIC DNA]</scope>
    <source>
        <strain evidence="8 9">PvP111</strain>
    </source>
</reference>
<evidence type="ECO:0000256" key="6">
    <source>
        <dbReference type="ARBA" id="ARBA00023033"/>
    </source>
</evidence>
<proteinExistence type="inferred from homology"/>
<dbReference type="RefSeq" id="WP_204867376.1">
    <property type="nucleotide sequence ID" value="NZ_JAFBBK010000001.1"/>
</dbReference>
<dbReference type="PANTHER" id="PTHR24291">
    <property type="entry name" value="CYTOCHROME P450 FAMILY 4"/>
    <property type="match status" value="1"/>
</dbReference>
<dbReference type="Pfam" id="PF00067">
    <property type="entry name" value="p450"/>
    <property type="match status" value="1"/>
</dbReference>
<accession>A0ABS2KRI8</accession>
<dbReference type="EC" id="1.14.14.1" evidence="8"/>
<evidence type="ECO:0000256" key="5">
    <source>
        <dbReference type="ARBA" id="ARBA00023004"/>
    </source>
</evidence>
<dbReference type="Gene3D" id="1.10.630.10">
    <property type="entry name" value="Cytochrome P450"/>
    <property type="match status" value="1"/>
</dbReference>
<dbReference type="EMBL" id="JAFBBK010000001">
    <property type="protein sequence ID" value="MBM7414544.1"/>
    <property type="molecule type" value="Genomic_DNA"/>
</dbReference>
<comment type="similarity">
    <text evidence="1 7">Belongs to the cytochrome P450 family.</text>
</comment>
<dbReference type="InterPro" id="IPR036396">
    <property type="entry name" value="Cyt_P450_sf"/>
</dbReference>
<evidence type="ECO:0000313" key="9">
    <source>
        <dbReference type="Proteomes" id="UP000703038"/>
    </source>
</evidence>
<name>A0ABS2KRI8_9NOCA</name>
<dbReference type="PRINTS" id="PR00463">
    <property type="entry name" value="EP450I"/>
</dbReference>
<keyword evidence="4 7" id="KW-0560">Oxidoreductase</keyword>
<dbReference type="PRINTS" id="PR00385">
    <property type="entry name" value="P450"/>
</dbReference>
<sequence length="469" mass="52227">MVTTISSTSPLPHPPRRLPVLGDVLGVHASTPVQDSVALAAQLGPIFERVVLGRRFVIVSGADLVEELSDESRFVKHVAPAVAGLRSIGGDGLFTAYSHEPNWRKAHDLLRPAFTQSAMRSYHDIMVNVAGQLVSHWSSRDRVDVSSDMTKLTLETIGRTGFSYSFDSFTRAETHPFVRAETHPFVRAMVRTLQHNQRRALLPLPVVGDLVFRRRERRNDADKAFMAGLLDDIVRARRDGETSGDGDLLDIMLEAARDGDPNALDEVNIRHQIVTFLIAGHETTSGSLSFALYYLSRHPEMWARARAEVDEVWGADTPSFEQVAKLRFVRRVLDEGLRLWPTAPGYAREARHDTTVGGRSMAAGDWVLVLIPGLHRDPVWGPDPEVFDPDRFLSANVRARPPHAYKPFGTGERACIGRQFALHESLLVLGTILQTFDVAPDPAYELAIEERLTLMPAGFELEVARRDRS</sequence>
<evidence type="ECO:0000256" key="2">
    <source>
        <dbReference type="ARBA" id="ARBA00022617"/>
    </source>
</evidence>
<keyword evidence="5 7" id="KW-0408">Iron</keyword>
<evidence type="ECO:0000313" key="8">
    <source>
        <dbReference type="EMBL" id="MBM7414544.1"/>
    </source>
</evidence>
<keyword evidence="9" id="KW-1185">Reference proteome</keyword>
<dbReference type="InterPro" id="IPR050196">
    <property type="entry name" value="Cytochrome_P450_Monoox"/>
</dbReference>
<comment type="caution">
    <text evidence="8">The sequence shown here is derived from an EMBL/GenBank/DDBJ whole genome shotgun (WGS) entry which is preliminary data.</text>
</comment>
<dbReference type="GO" id="GO:0016712">
    <property type="term" value="F:oxidoreductase activity, acting on paired donors, with incorporation or reduction of molecular oxygen, reduced flavin or flavoprotein as one donor, and incorporation of one atom of oxygen"/>
    <property type="evidence" value="ECO:0007669"/>
    <property type="project" value="UniProtKB-EC"/>
</dbReference>
<dbReference type="SUPFAM" id="SSF48264">
    <property type="entry name" value="Cytochrome P450"/>
    <property type="match status" value="1"/>
</dbReference>
<evidence type="ECO:0000256" key="7">
    <source>
        <dbReference type="RuleBase" id="RU000461"/>
    </source>
</evidence>